<dbReference type="Pfam" id="PF22738">
    <property type="entry name" value="NNH7"/>
    <property type="match status" value="1"/>
</dbReference>
<dbReference type="Gene3D" id="3.40.50.300">
    <property type="entry name" value="P-loop containing nucleotide triphosphate hydrolases"/>
    <property type="match status" value="1"/>
</dbReference>
<gene>
    <name evidence="2" type="ORF">ACFSKW_50110</name>
</gene>
<dbReference type="InterPro" id="IPR054567">
    <property type="entry name" value="NNH7"/>
</dbReference>
<evidence type="ECO:0000313" key="3">
    <source>
        <dbReference type="Proteomes" id="UP001597368"/>
    </source>
</evidence>
<feature type="domain" description="NACHT N-terminal Helical" evidence="1">
    <location>
        <begin position="3"/>
        <end position="53"/>
    </location>
</feature>
<proteinExistence type="predicted"/>
<dbReference type="Proteomes" id="UP001597368">
    <property type="component" value="Unassembled WGS sequence"/>
</dbReference>
<dbReference type="InterPro" id="IPR027417">
    <property type="entry name" value="P-loop_NTPase"/>
</dbReference>
<dbReference type="EMBL" id="JBHUFV010000092">
    <property type="protein sequence ID" value="MFD1939643.1"/>
    <property type="molecule type" value="Genomic_DNA"/>
</dbReference>
<protein>
    <submittedName>
        <fullName evidence="2">NACHT domain-containing protein</fullName>
    </submittedName>
</protein>
<evidence type="ECO:0000259" key="1">
    <source>
        <dbReference type="Pfam" id="PF22738"/>
    </source>
</evidence>
<comment type="caution">
    <text evidence="2">The sequence shown here is derived from an EMBL/GenBank/DDBJ whole genome shotgun (WGS) entry which is preliminary data.</text>
</comment>
<evidence type="ECO:0000313" key="2">
    <source>
        <dbReference type="EMBL" id="MFD1939643.1"/>
    </source>
</evidence>
<organism evidence="2 3">
    <name type="scientific">Nonomuraea mangrovi</name>
    <dbReference type="NCBI Taxonomy" id="2316207"/>
    <lineage>
        <taxon>Bacteria</taxon>
        <taxon>Bacillati</taxon>
        <taxon>Actinomycetota</taxon>
        <taxon>Actinomycetes</taxon>
        <taxon>Streptosporangiales</taxon>
        <taxon>Streptosporangiaceae</taxon>
        <taxon>Nonomuraea</taxon>
    </lineage>
</organism>
<sequence length="709" mass="79898">MALGLWRRLKSHEWEVISAQFRILPEFAIARYEDNYRRLAIEVPEFAFWTSMVDHQSTRKGLANLERLLSRSGTGCALPEQLDAIKKIHRSALNHQVVEAGDVPTGMRLPMLEEAYIAQRFRVAEMAAADNPSVESCWEDKEVREDLETFLAGFLTHPTASRIPLIVLGQPGAGKSALSKVLGARLSDDYLPIRVPLREVSANAGIQEQIEQAIVNATGERLSWPALVRAAQGILPVVILDGFDELLQATGLRESDYLTRVVRFQEQQAELGRAVAVVVTSRTAVAHYAKLPQGALVARLEPFDEGQISRWLEVWNRSSATYFAEFELETFALDLALKHRGLSEQPLLLLMLALYDADGNSLRLTEAKFGQADLYERLVVRFVERETEKLYPSHEVRDQVELELQRLAFVAFSMFNRRRQWITGEEVNGDLCALGSASSRGASLATPLSAGEQLFGRFFFVYEARATRDADVLQTYEFLHATFGDFLIARLVTSILSEMASRPRSRLLDDLGDCLLRSLLSWSALALHSPLVSFFRMLAIKRGEASQWLRLALELFRDLDVRADASYPTYRPAIASPAKRYAYYSMNLILLAAASTEYVVASDLLPGHEDVPTEWERYFFLWKSQCAVDEFESHIRMVQIRRRKTGNGWGYALQLDSKISAEPQSTNNHSACEVQILDVDAKYLLRPSGGLVEEPVERLRPQTDLDSHG</sequence>
<dbReference type="SUPFAM" id="SSF52540">
    <property type="entry name" value="P-loop containing nucleoside triphosphate hydrolases"/>
    <property type="match status" value="1"/>
</dbReference>
<reference evidence="3" key="1">
    <citation type="journal article" date="2019" name="Int. J. Syst. Evol. Microbiol.">
        <title>The Global Catalogue of Microorganisms (GCM) 10K type strain sequencing project: providing services to taxonomists for standard genome sequencing and annotation.</title>
        <authorList>
            <consortium name="The Broad Institute Genomics Platform"/>
            <consortium name="The Broad Institute Genome Sequencing Center for Infectious Disease"/>
            <person name="Wu L."/>
            <person name="Ma J."/>
        </authorList>
    </citation>
    <scope>NUCLEOTIDE SEQUENCE [LARGE SCALE GENOMIC DNA]</scope>
    <source>
        <strain evidence="3">ICMP 6774ER</strain>
    </source>
</reference>
<keyword evidence="3" id="KW-1185">Reference proteome</keyword>
<dbReference type="RefSeq" id="WP_379582110.1">
    <property type="nucleotide sequence ID" value="NZ_JBHUFV010000092.1"/>
</dbReference>
<name>A0ABW4TE60_9ACTN</name>
<accession>A0ABW4TE60</accession>